<keyword evidence="1" id="KW-0472">Membrane</keyword>
<name>A0A914D357_9BILA</name>
<feature type="transmembrane region" description="Helical" evidence="1">
    <location>
        <begin position="31"/>
        <end position="49"/>
    </location>
</feature>
<evidence type="ECO:0000313" key="2">
    <source>
        <dbReference type="Proteomes" id="UP000887540"/>
    </source>
</evidence>
<evidence type="ECO:0000256" key="1">
    <source>
        <dbReference type="SAM" id="Phobius"/>
    </source>
</evidence>
<dbReference type="WBParaSite" id="ACRNAN_scaffold1745.g18269.t2">
    <property type="protein sequence ID" value="ACRNAN_scaffold1745.g18269.t2"/>
    <property type="gene ID" value="ACRNAN_scaffold1745.g18269"/>
</dbReference>
<accession>A0A914D357</accession>
<dbReference type="AlphaFoldDB" id="A0A914D357"/>
<sequence>MASSNFSYDNSSEFQPIDKDFVNGIKTRQYVNFWIDTFATLFALIVIIWKSPLEMRTYKWFLLNIVVWSYLMDVNLTVLYVPLSLFPAPIMCILGLADHIENLFYANYSVMFLLIELLGACGAAIVCALYYRYRSVMGQPMDIFHKRSVILGIALFHFANGLPCLIALIYASDQSVPHIHKYLQETFPTAPDLSWLKCGALVGSALSTKIFVALCVTEILLYVLIIAGGSVYVFICFKRLLTKSSEKIRSLERQLIIALFIQATIPFITLVCPYVFMAMSVLFRIKNVVYITSILLEISSLHAFLNVLTMFLTVKAYRDVIKNFILRRKDNRLEGYERNSSDVVQVQMKTLY</sequence>
<feature type="transmembrane region" description="Helical" evidence="1">
    <location>
        <begin position="149"/>
        <end position="171"/>
    </location>
</feature>
<organism evidence="2 3">
    <name type="scientific">Acrobeloides nanus</name>
    <dbReference type="NCBI Taxonomy" id="290746"/>
    <lineage>
        <taxon>Eukaryota</taxon>
        <taxon>Metazoa</taxon>
        <taxon>Ecdysozoa</taxon>
        <taxon>Nematoda</taxon>
        <taxon>Chromadorea</taxon>
        <taxon>Rhabditida</taxon>
        <taxon>Tylenchina</taxon>
        <taxon>Cephalobomorpha</taxon>
        <taxon>Cephaloboidea</taxon>
        <taxon>Cephalobidae</taxon>
        <taxon>Acrobeloides</taxon>
    </lineage>
</organism>
<feature type="transmembrane region" description="Helical" evidence="1">
    <location>
        <begin position="103"/>
        <end position="129"/>
    </location>
</feature>
<dbReference type="Proteomes" id="UP000887540">
    <property type="component" value="Unplaced"/>
</dbReference>
<dbReference type="SUPFAM" id="SSF81321">
    <property type="entry name" value="Family A G protein-coupled receptor-like"/>
    <property type="match status" value="1"/>
</dbReference>
<protein>
    <submittedName>
        <fullName evidence="3">G-protein coupled receptors family 1 profile domain-containing protein</fullName>
    </submittedName>
</protein>
<dbReference type="Pfam" id="PF10318">
    <property type="entry name" value="7TM_GPCR_Srh"/>
    <property type="match status" value="1"/>
</dbReference>
<keyword evidence="1" id="KW-1133">Transmembrane helix</keyword>
<feature type="transmembrane region" description="Helical" evidence="1">
    <location>
        <begin position="210"/>
        <end position="235"/>
    </location>
</feature>
<evidence type="ECO:0000313" key="3">
    <source>
        <dbReference type="WBParaSite" id="ACRNAN_scaffold1745.g18269.t2"/>
    </source>
</evidence>
<dbReference type="InterPro" id="IPR019422">
    <property type="entry name" value="7TM_GPCR_serpentine_rcpt_Srh"/>
</dbReference>
<feature type="transmembrane region" description="Helical" evidence="1">
    <location>
        <begin position="255"/>
        <end position="276"/>
    </location>
</feature>
<dbReference type="PANTHER" id="PTHR22941:SF26">
    <property type="entry name" value="SERPENTINE RECEPTOR, CLASS H"/>
    <property type="match status" value="1"/>
</dbReference>
<keyword evidence="1" id="KW-0812">Transmembrane</keyword>
<feature type="transmembrane region" description="Helical" evidence="1">
    <location>
        <begin position="288"/>
        <end position="314"/>
    </location>
</feature>
<keyword evidence="2" id="KW-1185">Reference proteome</keyword>
<feature type="transmembrane region" description="Helical" evidence="1">
    <location>
        <begin position="61"/>
        <end position="83"/>
    </location>
</feature>
<dbReference type="InterPro" id="IPR053220">
    <property type="entry name" value="Nematode_rcpt-like_serp_H"/>
</dbReference>
<dbReference type="PANTHER" id="PTHR22941">
    <property type="entry name" value="SERPENTINE RECEPTOR"/>
    <property type="match status" value="1"/>
</dbReference>
<reference evidence="3" key="1">
    <citation type="submission" date="2022-11" db="UniProtKB">
        <authorList>
            <consortium name="WormBaseParasite"/>
        </authorList>
    </citation>
    <scope>IDENTIFICATION</scope>
</reference>
<proteinExistence type="predicted"/>